<reference evidence="1 3" key="2">
    <citation type="journal article" date="2018" name="Plant J.">
        <title>The Physcomitrella patens chromosome-scale assembly reveals moss genome structure and evolution.</title>
        <authorList>
            <person name="Lang D."/>
            <person name="Ullrich K.K."/>
            <person name="Murat F."/>
            <person name="Fuchs J."/>
            <person name="Jenkins J."/>
            <person name="Haas F.B."/>
            <person name="Piednoel M."/>
            <person name="Gundlach H."/>
            <person name="Van Bel M."/>
            <person name="Meyberg R."/>
            <person name="Vives C."/>
            <person name="Morata J."/>
            <person name="Symeonidi A."/>
            <person name="Hiss M."/>
            <person name="Muchero W."/>
            <person name="Kamisugi Y."/>
            <person name="Saleh O."/>
            <person name="Blanc G."/>
            <person name="Decker E.L."/>
            <person name="van Gessel N."/>
            <person name="Grimwood J."/>
            <person name="Hayes R.D."/>
            <person name="Graham S.W."/>
            <person name="Gunter L.E."/>
            <person name="McDaniel S.F."/>
            <person name="Hoernstein S.N.W."/>
            <person name="Larsson A."/>
            <person name="Li F.W."/>
            <person name="Perroud P.F."/>
            <person name="Phillips J."/>
            <person name="Ranjan P."/>
            <person name="Rokshar D.S."/>
            <person name="Rothfels C.J."/>
            <person name="Schneider L."/>
            <person name="Shu S."/>
            <person name="Stevenson D.W."/>
            <person name="Thummler F."/>
            <person name="Tillich M."/>
            <person name="Villarreal Aguilar J.C."/>
            <person name="Widiez T."/>
            <person name="Wong G.K."/>
            <person name="Wymore A."/>
            <person name="Zhang Y."/>
            <person name="Zimmer A.D."/>
            <person name="Quatrano R.S."/>
            <person name="Mayer K.F.X."/>
            <person name="Goodstein D."/>
            <person name="Casacuberta J.M."/>
            <person name="Vandepoele K."/>
            <person name="Reski R."/>
            <person name="Cuming A.C."/>
            <person name="Tuskan G.A."/>
            <person name="Maumus F."/>
            <person name="Salse J."/>
            <person name="Schmutz J."/>
            <person name="Rensing S.A."/>
        </authorList>
    </citation>
    <scope>NUCLEOTIDE SEQUENCE [LARGE SCALE GENOMIC DNA]</scope>
    <source>
        <strain evidence="2 3">cv. Gransden 2004</strain>
    </source>
</reference>
<dbReference type="Proteomes" id="UP000006727">
    <property type="component" value="Chromosome 8"/>
</dbReference>
<dbReference type="EnsemblPlants" id="Pp3c8_14120V3.1">
    <property type="protein sequence ID" value="Pp3c8_14120V3.1"/>
    <property type="gene ID" value="Pp3c8_14120"/>
</dbReference>
<reference evidence="1 3" key="1">
    <citation type="journal article" date="2008" name="Science">
        <title>The Physcomitrella genome reveals evolutionary insights into the conquest of land by plants.</title>
        <authorList>
            <person name="Rensing S."/>
            <person name="Lang D."/>
            <person name="Zimmer A."/>
            <person name="Terry A."/>
            <person name="Salamov A."/>
            <person name="Shapiro H."/>
            <person name="Nishiyama T."/>
            <person name="Perroud P.-F."/>
            <person name="Lindquist E."/>
            <person name="Kamisugi Y."/>
            <person name="Tanahashi T."/>
            <person name="Sakakibara K."/>
            <person name="Fujita T."/>
            <person name="Oishi K."/>
            <person name="Shin-I T."/>
            <person name="Kuroki Y."/>
            <person name="Toyoda A."/>
            <person name="Suzuki Y."/>
            <person name="Hashimoto A."/>
            <person name="Yamaguchi K."/>
            <person name="Sugano A."/>
            <person name="Kohara Y."/>
            <person name="Fujiyama A."/>
            <person name="Anterola A."/>
            <person name="Aoki S."/>
            <person name="Ashton N."/>
            <person name="Barbazuk W.B."/>
            <person name="Barker E."/>
            <person name="Bennetzen J."/>
            <person name="Bezanilla M."/>
            <person name="Blankenship R."/>
            <person name="Cho S.H."/>
            <person name="Dutcher S."/>
            <person name="Estelle M."/>
            <person name="Fawcett J.A."/>
            <person name="Gundlach H."/>
            <person name="Hanada K."/>
            <person name="Heyl A."/>
            <person name="Hicks K.A."/>
            <person name="Hugh J."/>
            <person name="Lohr M."/>
            <person name="Mayer K."/>
            <person name="Melkozernov A."/>
            <person name="Murata T."/>
            <person name="Nelson D."/>
            <person name="Pils B."/>
            <person name="Prigge M."/>
            <person name="Reiss B."/>
            <person name="Renner T."/>
            <person name="Rombauts S."/>
            <person name="Rushton P."/>
            <person name="Sanderfoot A."/>
            <person name="Schween G."/>
            <person name="Shiu S.-H."/>
            <person name="Stueber K."/>
            <person name="Theodoulou F.L."/>
            <person name="Tu H."/>
            <person name="Van de Peer Y."/>
            <person name="Verrier P.J."/>
            <person name="Waters E."/>
            <person name="Wood A."/>
            <person name="Yang L."/>
            <person name="Cove D."/>
            <person name="Cuming A."/>
            <person name="Hasebe M."/>
            <person name="Lucas S."/>
            <person name="Mishler D.B."/>
            <person name="Reski R."/>
            <person name="Grigoriev I."/>
            <person name="Quatrano R.S."/>
            <person name="Boore J.L."/>
        </authorList>
    </citation>
    <scope>NUCLEOTIDE SEQUENCE [LARGE SCALE GENOMIC DNA]</scope>
    <source>
        <strain evidence="2 3">cv. Gransden 2004</strain>
    </source>
</reference>
<dbReference type="InParanoid" id="A0A2K1K765"/>
<dbReference type="AlphaFoldDB" id="A0A2K1K765"/>
<accession>A0A2K1K765</accession>
<reference evidence="2" key="3">
    <citation type="submission" date="2020-12" db="UniProtKB">
        <authorList>
            <consortium name="EnsemblPlants"/>
        </authorList>
    </citation>
    <scope>IDENTIFICATION</scope>
</reference>
<evidence type="ECO:0000313" key="1">
    <source>
        <dbReference type="EMBL" id="PNR49620.1"/>
    </source>
</evidence>
<dbReference type="Gramene" id="Pp3c8_14120V3.1">
    <property type="protein sequence ID" value="Pp3c8_14120V3.1"/>
    <property type="gene ID" value="Pp3c8_14120"/>
</dbReference>
<dbReference type="EMBL" id="ABEU02000008">
    <property type="protein sequence ID" value="PNR49620.1"/>
    <property type="molecule type" value="Genomic_DNA"/>
</dbReference>
<evidence type="ECO:0000313" key="3">
    <source>
        <dbReference type="Proteomes" id="UP000006727"/>
    </source>
</evidence>
<name>A0A2K1K765_PHYPA</name>
<protein>
    <submittedName>
        <fullName evidence="1 2">Uncharacterized protein</fullName>
    </submittedName>
</protein>
<proteinExistence type="predicted"/>
<evidence type="ECO:0000313" key="2">
    <source>
        <dbReference type="EnsemblPlants" id="Pp3c8_14120V3.1"/>
    </source>
</evidence>
<organism evidence="1">
    <name type="scientific">Physcomitrium patens</name>
    <name type="common">Spreading-leaved earth moss</name>
    <name type="synonym">Physcomitrella patens</name>
    <dbReference type="NCBI Taxonomy" id="3218"/>
    <lineage>
        <taxon>Eukaryota</taxon>
        <taxon>Viridiplantae</taxon>
        <taxon>Streptophyta</taxon>
        <taxon>Embryophyta</taxon>
        <taxon>Bryophyta</taxon>
        <taxon>Bryophytina</taxon>
        <taxon>Bryopsida</taxon>
        <taxon>Funariidae</taxon>
        <taxon>Funariales</taxon>
        <taxon>Funariaceae</taxon>
        <taxon>Physcomitrium</taxon>
    </lineage>
</organism>
<keyword evidence="3" id="KW-1185">Reference proteome</keyword>
<sequence length="97" mass="10682">MAFHATGKIDFDCFLWLVSEQEQSSFNSFGVSIILISSMMSVMGRCIECAHPFSFLIFGAVPNSRLAVVPIVRIIAVLSECLLVPFSKYCEGVLSLD</sequence>
<gene>
    <name evidence="1" type="ORF">PHYPA_011516</name>
</gene>